<reference evidence="2 3" key="1">
    <citation type="submission" date="2018-10" db="EMBL/GenBank/DDBJ databases">
        <title>Isolation, diversity and antifungal activity of actinobacteria from wheat.</title>
        <authorList>
            <person name="Han C."/>
        </authorList>
    </citation>
    <scope>NUCLEOTIDE SEQUENCE [LARGE SCALE GENOMIC DNA]</scope>
    <source>
        <strain evidence="2 3">NEAU-YY642</strain>
    </source>
</reference>
<evidence type="ECO:0000313" key="2">
    <source>
        <dbReference type="EMBL" id="RMI32015.1"/>
    </source>
</evidence>
<dbReference type="AlphaFoldDB" id="A0A3M2L7Y8"/>
<name>A0A3M2L7Y8_9ACTN</name>
<gene>
    <name evidence="2" type="ORF">EBN88_25460</name>
</gene>
<keyword evidence="3" id="KW-1185">Reference proteome</keyword>
<accession>A0A3M2L7Y8</accession>
<evidence type="ECO:0000256" key="1">
    <source>
        <dbReference type="SAM" id="MobiDB-lite"/>
    </source>
</evidence>
<evidence type="ECO:0000313" key="3">
    <source>
        <dbReference type="Proteomes" id="UP000278673"/>
    </source>
</evidence>
<dbReference type="EMBL" id="RFFJ01000209">
    <property type="protein sequence ID" value="RMI32015.1"/>
    <property type="molecule type" value="Genomic_DNA"/>
</dbReference>
<comment type="caution">
    <text evidence="2">The sequence shown here is derived from an EMBL/GenBank/DDBJ whole genome shotgun (WGS) entry which is preliminary data.</text>
</comment>
<feature type="region of interest" description="Disordered" evidence="1">
    <location>
        <begin position="44"/>
        <end position="63"/>
    </location>
</feature>
<dbReference type="Proteomes" id="UP000278673">
    <property type="component" value="Unassembled WGS sequence"/>
</dbReference>
<feature type="compositionally biased region" description="Low complexity" evidence="1">
    <location>
        <begin position="54"/>
        <end position="63"/>
    </location>
</feature>
<proteinExistence type="predicted"/>
<protein>
    <submittedName>
        <fullName evidence="2">Uncharacterized protein</fullName>
    </submittedName>
</protein>
<sequence>MARDPAPLTGGSATTLRHMPVDDWVTGTRDFRDTVAASCAERRRGALADRPRPRAALAAGATA</sequence>
<organism evidence="2 3">
    <name type="scientific">Streptomyces triticirhizae</name>
    <dbReference type="NCBI Taxonomy" id="2483353"/>
    <lineage>
        <taxon>Bacteria</taxon>
        <taxon>Bacillati</taxon>
        <taxon>Actinomycetota</taxon>
        <taxon>Actinomycetes</taxon>
        <taxon>Kitasatosporales</taxon>
        <taxon>Streptomycetaceae</taxon>
        <taxon>Streptomyces</taxon>
    </lineage>
</organism>